<dbReference type="RefSeq" id="WP_371434443.1">
    <property type="nucleotide sequence ID" value="NZ_JBHSRS010000005.1"/>
</dbReference>
<name>A0ABW1TUF1_9BURK</name>
<feature type="compositionally biased region" description="Basic and acidic residues" evidence="2">
    <location>
        <begin position="417"/>
        <end position="427"/>
    </location>
</feature>
<dbReference type="Gene3D" id="3.30.1540.10">
    <property type="entry name" value="formyl-coa transferase, domain 3"/>
    <property type="match status" value="1"/>
</dbReference>
<keyword evidence="1 3" id="KW-0808">Transferase</keyword>
<comment type="caution">
    <text evidence="3">The sequence shown here is derived from an EMBL/GenBank/DDBJ whole genome shotgun (WGS) entry which is preliminary data.</text>
</comment>
<feature type="region of interest" description="Disordered" evidence="2">
    <location>
        <begin position="405"/>
        <end position="427"/>
    </location>
</feature>
<dbReference type="Proteomes" id="UP001596270">
    <property type="component" value="Unassembled WGS sequence"/>
</dbReference>
<dbReference type="Gene3D" id="3.40.50.10540">
    <property type="entry name" value="Crotonobetainyl-coa:carnitine coa-transferase, domain 1"/>
    <property type="match status" value="1"/>
</dbReference>
<organism evidence="3 4">
    <name type="scientific">Polaromonas aquatica</name>
    <dbReference type="NCBI Taxonomy" id="332657"/>
    <lineage>
        <taxon>Bacteria</taxon>
        <taxon>Pseudomonadati</taxon>
        <taxon>Pseudomonadota</taxon>
        <taxon>Betaproteobacteria</taxon>
        <taxon>Burkholderiales</taxon>
        <taxon>Comamonadaceae</taxon>
        <taxon>Polaromonas</taxon>
    </lineage>
</organism>
<dbReference type="InterPro" id="IPR044855">
    <property type="entry name" value="CoA-Trfase_III_dom3_sf"/>
</dbReference>
<dbReference type="PANTHER" id="PTHR48207">
    <property type="entry name" value="SUCCINATE--HYDROXYMETHYLGLUTARATE COA-TRANSFERASE"/>
    <property type="match status" value="1"/>
</dbReference>
<dbReference type="PANTHER" id="PTHR48207:SF3">
    <property type="entry name" value="SUCCINATE--HYDROXYMETHYLGLUTARATE COA-TRANSFERASE"/>
    <property type="match status" value="1"/>
</dbReference>
<keyword evidence="4" id="KW-1185">Reference proteome</keyword>
<evidence type="ECO:0000313" key="3">
    <source>
        <dbReference type="EMBL" id="MFC6280116.1"/>
    </source>
</evidence>
<dbReference type="GO" id="GO:0016740">
    <property type="term" value="F:transferase activity"/>
    <property type="evidence" value="ECO:0007669"/>
    <property type="project" value="UniProtKB-KW"/>
</dbReference>
<proteinExistence type="predicted"/>
<dbReference type="InterPro" id="IPR003673">
    <property type="entry name" value="CoA-Trfase_fam_III"/>
</dbReference>
<dbReference type="SUPFAM" id="SSF89796">
    <property type="entry name" value="CoA-transferase family III (CaiB/BaiF)"/>
    <property type="match status" value="1"/>
</dbReference>
<evidence type="ECO:0000313" key="4">
    <source>
        <dbReference type="Proteomes" id="UP001596270"/>
    </source>
</evidence>
<dbReference type="Pfam" id="PF02515">
    <property type="entry name" value="CoA_transf_3"/>
    <property type="match status" value="1"/>
</dbReference>
<sequence>MADKEVPTFTGPLAGIRVLDLTRVLAGPWATQALADMGAEIIKIEQPGSGDDTRRMGPPFIRNKDTGEDTDAAYFLACNRGKQSVAIDIATPEGQRLVRALVAECDVFVENFKVGGLVKYGLDFDSLKAEFPDLVYCSITGFGQTGPYRKRAGYDYLIQGMGGLMSVTGERDGCPGAGPQRAGVALADIMAGMYAALAMVSALRHRDNGGGGQHIDIGLLDVQVAVLANQAMNFLTTGIAPKRTGNGHPNIAPYQRFPASDGHLILAVGNDAQFIRMVKAMNRTDIGEDLRYRTGALRLKNSDTLIPLLESITVTRTIDEWVRVMESVDVPCGPINTIDRVFADPQVKARGIQMELPHRVAGRVPSVANPIHFSATPVQYRNGPPTLGEHTEVVLQRILGSGHPAVRDWSASQTGKETAKRPEKEPP</sequence>
<dbReference type="InterPro" id="IPR023606">
    <property type="entry name" value="CoA-Trfase_III_dom_1_sf"/>
</dbReference>
<dbReference type="EMBL" id="JBHSRS010000005">
    <property type="protein sequence ID" value="MFC6280116.1"/>
    <property type="molecule type" value="Genomic_DNA"/>
</dbReference>
<evidence type="ECO:0000256" key="2">
    <source>
        <dbReference type="SAM" id="MobiDB-lite"/>
    </source>
</evidence>
<accession>A0ABW1TUF1</accession>
<reference evidence="4" key="1">
    <citation type="journal article" date="2019" name="Int. J. Syst. Evol. Microbiol.">
        <title>The Global Catalogue of Microorganisms (GCM) 10K type strain sequencing project: providing services to taxonomists for standard genome sequencing and annotation.</title>
        <authorList>
            <consortium name="The Broad Institute Genomics Platform"/>
            <consortium name="The Broad Institute Genome Sequencing Center for Infectious Disease"/>
            <person name="Wu L."/>
            <person name="Ma J."/>
        </authorList>
    </citation>
    <scope>NUCLEOTIDE SEQUENCE [LARGE SCALE GENOMIC DNA]</scope>
    <source>
        <strain evidence="4">CCUG 39402</strain>
    </source>
</reference>
<evidence type="ECO:0000256" key="1">
    <source>
        <dbReference type="ARBA" id="ARBA00022679"/>
    </source>
</evidence>
<protein>
    <submittedName>
        <fullName evidence="3">CaiB/BaiF CoA transferase family protein</fullName>
    </submittedName>
</protein>
<gene>
    <name evidence="3" type="ORF">ACFQND_02595</name>
</gene>
<dbReference type="InterPro" id="IPR050483">
    <property type="entry name" value="CoA-transferase_III_domain"/>
</dbReference>